<evidence type="ECO:0000256" key="7">
    <source>
        <dbReference type="ARBA" id="ARBA00023136"/>
    </source>
</evidence>
<feature type="transmembrane region" description="Helical" evidence="9">
    <location>
        <begin position="70"/>
        <end position="96"/>
    </location>
</feature>
<accession>A0A972GQL5</accession>
<sequence>MDQKQIINYRQFSWLTASLLTGGGLVSIQQVLLRINSMDAWMSYILPTLYVIALCYIFSQMVRRFPGKNLFEVTKIVFGGVIGTIVNLILLLHLWLILVRDLSSVGMFVGITLLPNTPEEIIILLFSSLLLYYGKTSVEVLARVNDLMFPFFVLLILSSPLMLTNEVDNFLLLPTMAGNIKNFLSSNTLSLGWYGDIFVMGAFLHTLWESKQVHSAMRHGVFLATLLLCIFLVLEVLVLGPNMAGNFLYPNYNLVQQIHITDFLDRMDLIILSIWFPVTACEVILIYLAFITGIASLVKQRDYSSINTPVVLLLVLTTLLSFRSTSEVFSFGNYSSPVIVLSYQPVLFLLLWLFALRHPVKQAIKSPMQDVQKQKDPSQVSETDGKREGAPDGAETSEKSEKQGSKSKGKRNPKSQPNPAPAIFHPFTLRAWQVSSNILLLLCLASICVGLRMSKYHSSVGVACALTYGFCTIVVVLSSYMELFTAKQIRKDQ</sequence>
<keyword evidence="3" id="KW-0813">Transport</keyword>
<evidence type="ECO:0000256" key="8">
    <source>
        <dbReference type="SAM" id="MobiDB-lite"/>
    </source>
</evidence>
<keyword evidence="11" id="KW-1185">Reference proteome</keyword>
<feature type="transmembrane region" description="Helical" evidence="9">
    <location>
        <begin position="220"/>
        <end position="240"/>
    </location>
</feature>
<dbReference type="PANTHER" id="PTHR34975">
    <property type="entry name" value="SPORE GERMINATION PROTEIN A2"/>
    <property type="match status" value="1"/>
</dbReference>
<evidence type="ECO:0000256" key="9">
    <source>
        <dbReference type="SAM" id="Phobius"/>
    </source>
</evidence>
<dbReference type="EMBL" id="WHOD01000059">
    <property type="protein sequence ID" value="NOU94603.1"/>
    <property type="molecule type" value="Genomic_DNA"/>
</dbReference>
<feature type="transmembrane region" description="Helical" evidence="9">
    <location>
        <begin position="144"/>
        <end position="163"/>
    </location>
</feature>
<feature type="compositionally biased region" description="Basic and acidic residues" evidence="8">
    <location>
        <begin position="383"/>
        <end position="404"/>
    </location>
</feature>
<name>A0A972GQL5_9BACL</name>
<comment type="caution">
    <text evidence="10">The sequence shown here is derived from an EMBL/GenBank/DDBJ whole genome shotgun (WGS) entry which is preliminary data.</text>
</comment>
<keyword evidence="6 9" id="KW-1133">Transmembrane helix</keyword>
<feature type="region of interest" description="Disordered" evidence="8">
    <location>
        <begin position="367"/>
        <end position="419"/>
    </location>
</feature>
<feature type="transmembrane region" description="Helical" evidence="9">
    <location>
        <begin position="434"/>
        <end position="454"/>
    </location>
</feature>
<feature type="transmembrane region" description="Helical" evidence="9">
    <location>
        <begin position="269"/>
        <end position="291"/>
    </location>
</feature>
<feature type="transmembrane region" description="Helical" evidence="9">
    <location>
        <begin position="12"/>
        <end position="35"/>
    </location>
</feature>
<gene>
    <name evidence="10" type="ORF">GC093_15440</name>
</gene>
<comment type="similarity">
    <text evidence="2">Belongs to the amino acid-polyamine-organocation (APC) superfamily. Spore germination protein (SGP) (TC 2.A.3.9) family.</text>
</comment>
<dbReference type="NCBIfam" id="TIGR00912">
    <property type="entry name" value="2A0309"/>
    <property type="match status" value="1"/>
</dbReference>
<evidence type="ECO:0000256" key="1">
    <source>
        <dbReference type="ARBA" id="ARBA00004141"/>
    </source>
</evidence>
<feature type="transmembrane region" description="Helical" evidence="9">
    <location>
        <begin position="334"/>
        <end position="356"/>
    </location>
</feature>
<evidence type="ECO:0000256" key="3">
    <source>
        <dbReference type="ARBA" id="ARBA00022448"/>
    </source>
</evidence>
<evidence type="ECO:0000256" key="5">
    <source>
        <dbReference type="ARBA" id="ARBA00022692"/>
    </source>
</evidence>
<keyword evidence="5 9" id="KW-0812">Transmembrane</keyword>
<dbReference type="GO" id="GO:0009847">
    <property type="term" value="P:spore germination"/>
    <property type="evidence" value="ECO:0007669"/>
    <property type="project" value="InterPro"/>
</dbReference>
<comment type="subcellular location">
    <subcellularLocation>
        <location evidence="1">Membrane</location>
        <topology evidence="1">Multi-pass membrane protein</topology>
    </subcellularLocation>
</comment>
<reference evidence="10" key="1">
    <citation type="submission" date="2019-10" db="EMBL/GenBank/DDBJ databases">
        <title>Description of Paenibacillus glebae sp. nov.</title>
        <authorList>
            <person name="Carlier A."/>
            <person name="Qi S."/>
        </authorList>
    </citation>
    <scope>NUCLEOTIDE SEQUENCE</scope>
    <source>
        <strain evidence="10">LMG 31456</strain>
    </source>
</reference>
<feature type="transmembrane region" description="Helical" evidence="9">
    <location>
        <begin position="108"/>
        <end position="132"/>
    </location>
</feature>
<feature type="transmembrane region" description="Helical" evidence="9">
    <location>
        <begin position="41"/>
        <end position="58"/>
    </location>
</feature>
<evidence type="ECO:0000256" key="4">
    <source>
        <dbReference type="ARBA" id="ARBA00022544"/>
    </source>
</evidence>
<keyword evidence="7 9" id="KW-0472">Membrane</keyword>
<organism evidence="10 11">
    <name type="scientific">Paenibacillus foliorum</name>
    <dbReference type="NCBI Taxonomy" id="2654974"/>
    <lineage>
        <taxon>Bacteria</taxon>
        <taxon>Bacillati</taxon>
        <taxon>Bacillota</taxon>
        <taxon>Bacilli</taxon>
        <taxon>Bacillales</taxon>
        <taxon>Paenibacillaceae</taxon>
        <taxon>Paenibacillus</taxon>
    </lineage>
</organism>
<evidence type="ECO:0000256" key="2">
    <source>
        <dbReference type="ARBA" id="ARBA00007998"/>
    </source>
</evidence>
<evidence type="ECO:0000256" key="6">
    <source>
        <dbReference type="ARBA" id="ARBA00022989"/>
    </source>
</evidence>
<dbReference type="GO" id="GO:0016020">
    <property type="term" value="C:membrane"/>
    <property type="evidence" value="ECO:0007669"/>
    <property type="project" value="UniProtKB-SubCell"/>
</dbReference>
<dbReference type="Pfam" id="PF03845">
    <property type="entry name" value="Spore_permease"/>
    <property type="match status" value="1"/>
</dbReference>
<proteinExistence type="inferred from homology"/>
<feature type="transmembrane region" description="Helical" evidence="9">
    <location>
        <begin position="303"/>
        <end position="322"/>
    </location>
</feature>
<protein>
    <submittedName>
        <fullName evidence="10">GerAB/ArcD/ProY family transporter</fullName>
    </submittedName>
</protein>
<dbReference type="AlphaFoldDB" id="A0A972GQL5"/>
<keyword evidence="4" id="KW-0309">Germination</keyword>
<evidence type="ECO:0000313" key="10">
    <source>
        <dbReference type="EMBL" id="NOU94603.1"/>
    </source>
</evidence>
<dbReference type="PANTHER" id="PTHR34975:SF2">
    <property type="entry name" value="SPORE GERMINATION PROTEIN A2"/>
    <property type="match status" value="1"/>
</dbReference>
<feature type="transmembrane region" description="Helical" evidence="9">
    <location>
        <begin position="460"/>
        <end position="481"/>
    </location>
</feature>
<evidence type="ECO:0000313" key="11">
    <source>
        <dbReference type="Proteomes" id="UP000641588"/>
    </source>
</evidence>
<dbReference type="InterPro" id="IPR004761">
    <property type="entry name" value="Spore_GerAB"/>
</dbReference>
<feature type="transmembrane region" description="Helical" evidence="9">
    <location>
        <begin position="191"/>
        <end position="208"/>
    </location>
</feature>
<dbReference type="Proteomes" id="UP000641588">
    <property type="component" value="Unassembled WGS sequence"/>
</dbReference>